<reference evidence="1" key="1">
    <citation type="submission" date="2019-08" db="EMBL/GenBank/DDBJ databases">
        <authorList>
            <person name="Kucharzyk K."/>
            <person name="Murdoch R.W."/>
            <person name="Higgins S."/>
            <person name="Loffler F."/>
        </authorList>
    </citation>
    <scope>NUCLEOTIDE SEQUENCE</scope>
</reference>
<protein>
    <submittedName>
        <fullName evidence="1">Uncharacterized protein</fullName>
    </submittedName>
</protein>
<name>A0A645CTW2_9ZZZZ</name>
<dbReference type="EMBL" id="VSSQ01029841">
    <property type="protein sequence ID" value="MPM80132.1"/>
    <property type="molecule type" value="Genomic_DNA"/>
</dbReference>
<comment type="caution">
    <text evidence="1">The sequence shown here is derived from an EMBL/GenBank/DDBJ whole genome shotgun (WGS) entry which is preliminary data.</text>
</comment>
<sequence>MIGPRHTTGLVGSSRRRLTDITLILKIEEAGGTIPSGVPYGASEIPINLGTEGPVISASRIPTEKPFFAKATANKQDTELFPTPPLPLPTAITWPTFFFFLAHPLQPSQEDFPQDCSPHTLSDIHLSSPIGIPSEGLFVCFFILLEIVSVKLFTLLSPFLNSCIVRNLSGGDDEKCKSKPG</sequence>
<evidence type="ECO:0000313" key="1">
    <source>
        <dbReference type="EMBL" id="MPM80132.1"/>
    </source>
</evidence>
<organism evidence="1">
    <name type="scientific">bioreactor metagenome</name>
    <dbReference type="NCBI Taxonomy" id="1076179"/>
    <lineage>
        <taxon>unclassified sequences</taxon>
        <taxon>metagenomes</taxon>
        <taxon>ecological metagenomes</taxon>
    </lineage>
</organism>
<gene>
    <name evidence="1" type="ORF">SDC9_127178</name>
</gene>
<accession>A0A645CTW2</accession>
<dbReference type="AlphaFoldDB" id="A0A645CTW2"/>
<proteinExistence type="predicted"/>